<dbReference type="OrthoDB" id="1467917at2"/>
<dbReference type="Proteomes" id="UP000192472">
    <property type="component" value="Unassembled WGS sequence"/>
</dbReference>
<protein>
    <submittedName>
        <fullName evidence="1">Putative signal transducing protein</fullName>
    </submittedName>
</protein>
<keyword evidence="2" id="KW-1185">Reference proteome</keyword>
<name>A0A1W2GCA8_REIFA</name>
<dbReference type="STRING" id="692418.SAMN04488029_1914"/>
<organism evidence="1 2">
    <name type="scientific">Reichenbachiella faecimaris</name>
    <dbReference type="NCBI Taxonomy" id="692418"/>
    <lineage>
        <taxon>Bacteria</taxon>
        <taxon>Pseudomonadati</taxon>
        <taxon>Bacteroidota</taxon>
        <taxon>Cytophagia</taxon>
        <taxon>Cytophagales</taxon>
        <taxon>Reichenbachiellaceae</taxon>
        <taxon>Reichenbachiella</taxon>
    </lineage>
</organism>
<evidence type="ECO:0000313" key="1">
    <source>
        <dbReference type="EMBL" id="SMD34241.1"/>
    </source>
</evidence>
<sequence>MSNWQKVFSDKNEYRAEIVIAVLQDSGLQPVMVNKKDAAYQFGHFEVLVAPDHVLRAIKIIENDIEFK</sequence>
<dbReference type="RefSeq" id="WP_084372601.1">
    <property type="nucleotide sequence ID" value="NZ_FWYF01000002.1"/>
</dbReference>
<gene>
    <name evidence="1" type="ORF">SAMN04488029_1914</name>
</gene>
<dbReference type="AlphaFoldDB" id="A0A1W2GCA8"/>
<accession>A0A1W2GCA8</accession>
<evidence type="ECO:0000313" key="2">
    <source>
        <dbReference type="Proteomes" id="UP000192472"/>
    </source>
</evidence>
<proteinExistence type="predicted"/>
<dbReference type="EMBL" id="FWYF01000002">
    <property type="protein sequence ID" value="SMD34241.1"/>
    <property type="molecule type" value="Genomic_DNA"/>
</dbReference>
<reference evidence="1 2" key="1">
    <citation type="submission" date="2017-04" db="EMBL/GenBank/DDBJ databases">
        <authorList>
            <person name="Afonso C.L."/>
            <person name="Miller P.J."/>
            <person name="Scott M.A."/>
            <person name="Spackman E."/>
            <person name="Goraichik I."/>
            <person name="Dimitrov K.M."/>
            <person name="Suarez D.L."/>
            <person name="Swayne D.E."/>
        </authorList>
    </citation>
    <scope>NUCLEOTIDE SEQUENCE [LARGE SCALE GENOMIC DNA]</scope>
    <source>
        <strain evidence="1 2">DSM 26133</strain>
    </source>
</reference>